<gene>
    <name evidence="2" type="ORF">B9G98_00803</name>
</gene>
<dbReference type="Pfam" id="PF00616">
    <property type="entry name" value="RasGAP"/>
    <property type="match status" value="1"/>
</dbReference>
<dbReference type="STRING" id="45607.A0A2T0FDV5"/>
<dbReference type="InterPro" id="IPR008936">
    <property type="entry name" value="Rho_GTPase_activation_prot"/>
</dbReference>
<evidence type="ECO:0000313" key="2">
    <source>
        <dbReference type="EMBL" id="PRT53183.1"/>
    </source>
</evidence>
<accession>A0A2T0FDV5</accession>
<dbReference type="SUPFAM" id="SSF48350">
    <property type="entry name" value="GTPase activation domain, GAP"/>
    <property type="match status" value="1"/>
</dbReference>
<dbReference type="PANTHER" id="PTHR14149:SF17">
    <property type="entry name" value="GTPASE-ACTIVATING PROTEIN"/>
    <property type="match status" value="1"/>
</dbReference>
<comment type="caution">
    <text evidence="2">The sequence shown here is derived from an EMBL/GenBank/DDBJ whole genome shotgun (WGS) entry which is preliminary data.</text>
</comment>
<dbReference type="InterPro" id="IPR001936">
    <property type="entry name" value="RasGAP_dom"/>
</dbReference>
<evidence type="ECO:0000313" key="3">
    <source>
        <dbReference type="Proteomes" id="UP000238350"/>
    </source>
</evidence>
<dbReference type="Proteomes" id="UP000238350">
    <property type="component" value="Unassembled WGS sequence"/>
</dbReference>
<dbReference type="AlphaFoldDB" id="A0A2T0FDV5"/>
<name>A0A2T0FDV5_9ASCO</name>
<dbReference type="GO" id="GO:0005096">
    <property type="term" value="F:GTPase activator activity"/>
    <property type="evidence" value="ECO:0007669"/>
    <property type="project" value="TreeGrafter"/>
</dbReference>
<dbReference type="GO" id="GO:0046580">
    <property type="term" value="P:negative regulation of Ras protein signal transduction"/>
    <property type="evidence" value="ECO:0007669"/>
    <property type="project" value="TreeGrafter"/>
</dbReference>
<dbReference type="GeneID" id="36514552"/>
<keyword evidence="3" id="KW-1185">Reference proteome</keyword>
<proteinExistence type="predicted"/>
<dbReference type="GO" id="GO:0005938">
    <property type="term" value="C:cell cortex"/>
    <property type="evidence" value="ECO:0007669"/>
    <property type="project" value="TreeGrafter"/>
</dbReference>
<dbReference type="RefSeq" id="XP_024663129.1">
    <property type="nucleotide sequence ID" value="XM_024807361.1"/>
</dbReference>
<dbReference type="EMBL" id="NDIQ01000001">
    <property type="protein sequence ID" value="PRT53183.1"/>
    <property type="molecule type" value="Genomic_DNA"/>
</dbReference>
<protein>
    <submittedName>
        <fullName evidence="2">GTPase-activating protein</fullName>
    </submittedName>
</protein>
<organism evidence="2 3">
    <name type="scientific">Wickerhamiella sorbophila</name>
    <dbReference type="NCBI Taxonomy" id="45607"/>
    <lineage>
        <taxon>Eukaryota</taxon>
        <taxon>Fungi</taxon>
        <taxon>Dikarya</taxon>
        <taxon>Ascomycota</taxon>
        <taxon>Saccharomycotina</taxon>
        <taxon>Dipodascomycetes</taxon>
        <taxon>Dipodascales</taxon>
        <taxon>Trichomonascaceae</taxon>
        <taxon>Wickerhamiella</taxon>
    </lineage>
</organism>
<evidence type="ECO:0000259" key="1">
    <source>
        <dbReference type="PROSITE" id="PS50018"/>
    </source>
</evidence>
<dbReference type="PANTHER" id="PTHR14149">
    <property type="entry name" value="RAS GTPASE-ACTIVATING PROTEIN WITH IQ MOTIF"/>
    <property type="match status" value="1"/>
</dbReference>
<feature type="domain" description="Ras-GAP" evidence="1">
    <location>
        <begin position="158"/>
        <end position="367"/>
    </location>
</feature>
<dbReference type="PROSITE" id="PS50018">
    <property type="entry name" value="RAS_GTPASE_ACTIV_2"/>
    <property type="match status" value="1"/>
</dbReference>
<dbReference type="OrthoDB" id="775356at2759"/>
<dbReference type="Gene3D" id="1.10.506.10">
    <property type="entry name" value="GTPase Activation - p120gap, domain 1"/>
    <property type="match status" value="1"/>
</dbReference>
<dbReference type="SMART" id="SM00323">
    <property type="entry name" value="RasGAP"/>
    <property type="match status" value="1"/>
</dbReference>
<reference evidence="2 3" key="1">
    <citation type="submission" date="2017-04" db="EMBL/GenBank/DDBJ databases">
        <title>Genome sequencing of [Candida] sorbophila.</title>
        <authorList>
            <person name="Ahn J.O."/>
        </authorList>
    </citation>
    <scope>NUCLEOTIDE SEQUENCE [LARGE SCALE GENOMIC DNA]</scope>
    <source>
        <strain evidence="2 3">DS02</strain>
    </source>
</reference>
<sequence>MSLETAVTDIPSEDKTTSHVLSDMDQTRLGSHSSVASPQISRTEDVKQTIEELKLKVTDTAQINRLLQCDMEVLEKRVFNRYASSEVKAARTAQQDIGSDQIHIGESSLRLHGRFLGLLQSNTQYLADLAHRCSLSEIDEFLEILCSNIYGNQFNQHEEQLWLLTFLQVLARQFESTREFSSLLRSNSAAPRMMTSFAQRIPGQSYLREVLTPMLEKVLEIEESLDIGPLSIFNELREAGDVSSDPFNLHAAEEHPDYGRINEVAEKRYSKLKELIMTLLQSIFSSVDQVPYGMRWISKQIDLLARLRFQQASKQQTSSLLVGTFFLRYINPAILFPEKYLELKAPLTATAKRNLTVLARVIQMIANQTSQHKKIFIVNMRPFLQSLQGGIASFFENLCNVPDFFHYEQLDHYLSFVSSDNQIIMKPKKLENLKKLVAKYPPRSEALKRSFEDLEDLEVTSDPVMFNLSYEVAKVWWPIKFERSEELAGFLVAKSVLVDGFWANESSTSLAPDEIIASTANSYKRDVYKAAKTAFEEIRTKENLLNVLLDEVHLEVLRLGPYSVHLDQEVLKLEHALSVAKERNMYLRTQIKFLQKYLRASKHSMKHHSPITNVVLSANELHMNKILQYWTFEPHLWPMLYFQLRKTNHNFTLALHFRERLPPLLTFTFTLPDLLTLEEDTINLRCLKLARVPLINMLQRRLL</sequence>